<dbReference type="GO" id="GO:0031418">
    <property type="term" value="F:L-ascorbic acid binding"/>
    <property type="evidence" value="ECO:0007669"/>
    <property type="project" value="InterPro"/>
</dbReference>
<dbReference type="Pfam" id="PF13640">
    <property type="entry name" value="2OG-FeII_Oxy_3"/>
    <property type="match status" value="1"/>
</dbReference>
<dbReference type="GO" id="GO:0005783">
    <property type="term" value="C:endoplasmic reticulum"/>
    <property type="evidence" value="ECO:0007669"/>
    <property type="project" value="TreeGrafter"/>
</dbReference>
<dbReference type="GO" id="GO:0005506">
    <property type="term" value="F:iron ion binding"/>
    <property type="evidence" value="ECO:0007669"/>
    <property type="project" value="InterPro"/>
</dbReference>
<dbReference type="PANTHER" id="PTHR10869">
    <property type="entry name" value="PROLYL 4-HYDROXYLASE ALPHA SUBUNIT"/>
    <property type="match status" value="1"/>
</dbReference>
<dbReference type="InterPro" id="IPR044862">
    <property type="entry name" value="Pro_4_hyd_alph_FE2OG_OXY"/>
</dbReference>
<dbReference type="GeneID" id="63793538"/>
<sequence length="257" mass="29287">MDADSSLSLGVVDIQNYSMFRPLQEPIIKFAEELNDPSLNTAFIKLDDHVQCYKQPYDIFTFSESPPVIYIRSFVSENEIDDLIKARPSPVYKKGESQPNDEVRKSENAWPERSHVVKCIEKRAQQFQNWQPNMKMEVLGVQRYQQNGFFKHHHDSFGTAPTLGDRKSTFNVYLESNCTGGGTHFPHLDMPDDRGWCEFVDCEASESGVVFKAIAGNAVYWENFGDDGIKYPATLHAGLPVLSGRKIGMNIWTWLIP</sequence>
<evidence type="ECO:0000256" key="3">
    <source>
        <dbReference type="ARBA" id="ARBA00022964"/>
    </source>
</evidence>
<dbReference type="SMART" id="SM00702">
    <property type="entry name" value="P4Hc"/>
    <property type="match status" value="1"/>
</dbReference>
<evidence type="ECO:0000256" key="2">
    <source>
        <dbReference type="ARBA" id="ARBA00022723"/>
    </source>
</evidence>
<protein>
    <recommendedName>
        <fullName evidence="6">Prolyl 4-hydroxylase alpha subunit domain-containing protein</fullName>
    </recommendedName>
</protein>
<keyword evidence="8" id="KW-1185">Reference proteome</keyword>
<keyword evidence="5" id="KW-0408">Iron</keyword>
<accession>A0A364KXN1</accession>
<evidence type="ECO:0000259" key="6">
    <source>
        <dbReference type="SMART" id="SM00702"/>
    </source>
</evidence>
<dbReference type="Proteomes" id="UP000249363">
    <property type="component" value="Unassembled WGS sequence"/>
</dbReference>
<dbReference type="AlphaFoldDB" id="A0A364KXN1"/>
<gene>
    <name evidence="7" type="ORF">BHQ10_004322</name>
</gene>
<proteinExistence type="predicted"/>
<keyword evidence="2" id="KW-0479">Metal-binding</keyword>
<dbReference type="OrthoDB" id="420380at2759"/>
<dbReference type="EMBL" id="MIKG01000007">
    <property type="protein sequence ID" value="RAO68310.1"/>
    <property type="molecule type" value="Genomic_DNA"/>
</dbReference>
<feature type="domain" description="Prolyl 4-hydroxylase alpha subunit" evidence="6">
    <location>
        <begin position="66"/>
        <end position="254"/>
    </location>
</feature>
<keyword evidence="4" id="KW-0560">Oxidoreductase</keyword>
<evidence type="ECO:0000256" key="4">
    <source>
        <dbReference type="ARBA" id="ARBA00023002"/>
    </source>
</evidence>
<dbReference type="RefSeq" id="XP_040732826.1">
    <property type="nucleotide sequence ID" value="XM_040876676.1"/>
</dbReference>
<evidence type="ECO:0000256" key="5">
    <source>
        <dbReference type="ARBA" id="ARBA00023004"/>
    </source>
</evidence>
<evidence type="ECO:0000256" key="1">
    <source>
        <dbReference type="ARBA" id="ARBA00001961"/>
    </source>
</evidence>
<dbReference type="STRING" id="1196081.A0A364KXN1"/>
<dbReference type="PANTHER" id="PTHR10869:SF246">
    <property type="entry name" value="TRANSMEMBRANE PROLYL 4-HYDROXYLASE"/>
    <property type="match status" value="1"/>
</dbReference>
<name>A0A364KXN1_TALAM</name>
<dbReference type="GO" id="GO:0004656">
    <property type="term" value="F:procollagen-proline 4-dioxygenase activity"/>
    <property type="evidence" value="ECO:0007669"/>
    <property type="project" value="TreeGrafter"/>
</dbReference>
<organism evidence="7 8">
    <name type="scientific">Talaromyces amestolkiae</name>
    <dbReference type="NCBI Taxonomy" id="1196081"/>
    <lineage>
        <taxon>Eukaryota</taxon>
        <taxon>Fungi</taxon>
        <taxon>Dikarya</taxon>
        <taxon>Ascomycota</taxon>
        <taxon>Pezizomycotina</taxon>
        <taxon>Eurotiomycetes</taxon>
        <taxon>Eurotiomycetidae</taxon>
        <taxon>Eurotiales</taxon>
        <taxon>Trichocomaceae</taxon>
        <taxon>Talaromyces</taxon>
        <taxon>Talaromyces sect. Talaromyces</taxon>
    </lineage>
</organism>
<dbReference type="Gene3D" id="2.60.120.620">
    <property type="entry name" value="q2cbj1_9rhob like domain"/>
    <property type="match status" value="1"/>
</dbReference>
<dbReference type="InterPro" id="IPR045054">
    <property type="entry name" value="P4HA-like"/>
</dbReference>
<keyword evidence="3" id="KW-0223">Dioxygenase</keyword>
<evidence type="ECO:0000313" key="8">
    <source>
        <dbReference type="Proteomes" id="UP000249363"/>
    </source>
</evidence>
<comment type="caution">
    <text evidence="7">The sequence shown here is derived from an EMBL/GenBank/DDBJ whole genome shotgun (WGS) entry which is preliminary data.</text>
</comment>
<reference evidence="7 8" key="1">
    <citation type="journal article" date="2017" name="Biotechnol. Biofuels">
        <title>Differential beta-glucosidase expression as a function of carbon source availability in Talaromyces amestolkiae: a genomic and proteomic approach.</title>
        <authorList>
            <person name="de Eugenio L.I."/>
            <person name="Mendez-Liter J.A."/>
            <person name="Nieto-Dominguez M."/>
            <person name="Alonso L."/>
            <person name="Gil-Munoz J."/>
            <person name="Barriuso J."/>
            <person name="Prieto A."/>
            <person name="Martinez M.J."/>
        </authorList>
    </citation>
    <scope>NUCLEOTIDE SEQUENCE [LARGE SCALE GENOMIC DNA]</scope>
    <source>
        <strain evidence="7 8">CIB</strain>
    </source>
</reference>
<dbReference type="InterPro" id="IPR006620">
    <property type="entry name" value="Pro_4_hyd_alph"/>
</dbReference>
<evidence type="ECO:0000313" key="7">
    <source>
        <dbReference type="EMBL" id="RAO68310.1"/>
    </source>
</evidence>
<comment type="cofactor">
    <cofactor evidence="1">
        <name>L-ascorbate</name>
        <dbReference type="ChEBI" id="CHEBI:38290"/>
    </cofactor>
</comment>